<dbReference type="OrthoDB" id="3175596at2"/>
<dbReference type="InterPro" id="IPR016152">
    <property type="entry name" value="PTrfase/Anion_transptr"/>
</dbReference>
<protein>
    <submittedName>
        <fullName evidence="9">PTS sugar transporter</fullName>
    </submittedName>
</protein>
<evidence type="ECO:0000313" key="9">
    <source>
        <dbReference type="EMBL" id="KMY49714.1"/>
    </source>
</evidence>
<feature type="domain" description="PRD" evidence="8">
    <location>
        <begin position="198"/>
        <end position="306"/>
    </location>
</feature>
<keyword evidence="4" id="KW-0010">Activator</keyword>
<dbReference type="PATRIC" id="fig|1679170.3.peg.2059"/>
<evidence type="ECO:0000256" key="5">
    <source>
        <dbReference type="ARBA" id="ARBA00023163"/>
    </source>
</evidence>
<keyword evidence="3" id="KW-0805">Transcription regulation</keyword>
<proteinExistence type="predicted"/>
<keyword evidence="2" id="KW-0677">Repeat</keyword>
<dbReference type="Pfam" id="PF00874">
    <property type="entry name" value="PRD"/>
    <property type="match status" value="2"/>
</dbReference>
<keyword evidence="1" id="KW-0808">Transferase</keyword>
<dbReference type="InterPro" id="IPR036388">
    <property type="entry name" value="WH-like_DNA-bd_sf"/>
</dbReference>
<dbReference type="GO" id="GO:0006355">
    <property type="term" value="P:regulation of DNA-templated transcription"/>
    <property type="evidence" value="ECO:0007669"/>
    <property type="project" value="InterPro"/>
</dbReference>
<evidence type="ECO:0000256" key="4">
    <source>
        <dbReference type="ARBA" id="ARBA00023159"/>
    </source>
</evidence>
<name>A0A0K9GSQ0_9BACI</name>
<dbReference type="Gene3D" id="3.40.50.2300">
    <property type="match status" value="1"/>
</dbReference>
<dbReference type="PROSITE" id="PS51099">
    <property type="entry name" value="PTS_EIIB_TYPE_2"/>
    <property type="match status" value="1"/>
</dbReference>
<keyword evidence="5" id="KW-0804">Transcription</keyword>
<dbReference type="STRING" id="1679170.AC625_09335"/>
<dbReference type="InterPro" id="IPR050661">
    <property type="entry name" value="BglG_antiterminators"/>
</dbReference>
<dbReference type="GO" id="GO:0009401">
    <property type="term" value="P:phosphoenolpyruvate-dependent sugar phosphotransferase system"/>
    <property type="evidence" value="ECO:0007669"/>
    <property type="project" value="InterPro"/>
</dbReference>
<keyword evidence="9" id="KW-0762">Sugar transport</keyword>
<dbReference type="AlphaFoldDB" id="A0A0K9GSQ0"/>
<dbReference type="CDD" id="cd05568">
    <property type="entry name" value="PTS_IIB_bgl_like"/>
    <property type="match status" value="1"/>
</dbReference>
<dbReference type="GO" id="GO:0008982">
    <property type="term" value="F:protein-N(PI)-phosphohistidine-sugar phosphotransferase activity"/>
    <property type="evidence" value="ECO:0007669"/>
    <property type="project" value="InterPro"/>
</dbReference>
<dbReference type="SUPFAM" id="SSF55804">
    <property type="entry name" value="Phoshotransferase/anion transport protein"/>
    <property type="match status" value="1"/>
</dbReference>
<dbReference type="SUPFAM" id="SSF52794">
    <property type="entry name" value="PTS system IIB component-like"/>
    <property type="match status" value="1"/>
</dbReference>
<evidence type="ECO:0000313" key="10">
    <source>
        <dbReference type="Proteomes" id="UP000037146"/>
    </source>
</evidence>
<evidence type="ECO:0000259" key="7">
    <source>
        <dbReference type="PROSITE" id="PS51099"/>
    </source>
</evidence>
<dbReference type="InterPro" id="IPR036390">
    <property type="entry name" value="WH_DNA-bd_sf"/>
</dbReference>
<evidence type="ECO:0000256" key="2">
    <source>
        <dbReference type="ARBA" id="ARBA00022737"/>
    </source>
</evidence>
<evidence type="ECO:0000259" key="6">
    <source>
        <dbReference type="PROSITE" id="PS51094"/>
    </source>
</evidence>
<dbReference type="Pfam" id="PF00359">
    <property type="entry name" value="PTS_EIIA_2"/>
    <property type="match status" value="1"/>
</dbReference>
<dbReference type="InterPro" id="IPR011608">
    <property type="entry name" value="PRD"/>
</dbReference>
<dbReference type="SUPFAM" id="SSF63520">
    <property type="entry name" value="PTS-regulatory domain, PRD"/>
    <property type="match status" value="2"/>
</dbReference>
<keyword evidence="10" id="KW-1185">Reference proteome</keyword>
<dbReference type="Pfam" id="PF05043">
    <property type="entry name" value="Mga"/>
    <property type="match status" value="1"/>
</dbReference>
<sequence length="657" mass="76209">MKAVANMIQNREKKIIHFILKEGNTRIKKIAEYMRISEKTVSNSLKTIDSFLNEYNMAVIRKPKVGVYIDGNSEDVYHVLRILDNTRIIPVEKEDRVIYIFLCLLKTGGYLTIQQLSDELFISRGTIEKDLQEVELLLKKEGVLLHKKPSKGIKLQISERKKRALMSIFIQNFWGNNWYLKQEGNRLFQSFDEIQIDVKGLFLEEGFKEIIDLVREFSELQDFHFTDYSFQSIVIHLAIAVERIRKGKYVEVEDTHRSNEIYRKVEEDTSILIQMLEKQLDIVIPKFEKGYINVHLAAAYNQLNDNLVKKPNNFSLNQHMDELSQFIEECLKTISYDLLLVEGLTTHMQSAINRLKLGMNIKNPFTEKIKRNFKRSFEQALYVKEKVEEQFNISIDDNETAYIALHFEAYYERLRGLPNEISAILVCSTGLGSSRLLAARINKYFPTIKIEKILSVQELMVEEVKADIVISTIHLELTSIPTIIVSPMMTQEDIQLLERRILINPKEQKKLGQSFVDLFDESNILLQLDVASMDEVITILGNHLIQNEYGKVGVVESALRREELSFTSFKDIATPHANSEFIKKSTILVSTLKKPIQWGKHKVDKVFFIALQEEHSLKLDEIYDGFFDYLESKKMMDLLKQAETPSDVTKSIEKGEL</sequence>
<evidence type="ECO:0000256" key="1">
    <source>
        <dbReference type="ARBA" id="ARBA00022679"/>
    </source>
</evidence>
<dbReference type="InterPro" id="IPR007737">
    <property type="entry name" value="Mga_HTH"/>
</dbReference>
<dbReference type="Gene3D" id="3.40.930.10">
    <property type="entry name" value="Mannitol-specific EII, Chain A"/>
    <property type="match status" value="1"/>
</dbReference>
<feature type="domain" description="PTS EIIA type-2" evidence="6">
    <location>
        <begin position="517"/>
        <end position="655"/>
    </location>
</feature>
<dbReference type="PANTHER" id="PTHR30185">
    <property type="entry name" value="CRYPTIC BETA-GLUCOSIDE BGL OPERON ANTITERMINATOR"/>
    <property type="match status" value="1"/>
</dbReference>
<reference evidence="10" key="1">
    <citation type="submission" date="2015-07" db="EMBL/GenBank/DDBJ databases">
        <title>Genome sequencing project for genomic taxonomy and phylogenomics of Bacillus-like bacteria.</title>
        <authorList>
            <person name="Liu B."/>
            <person name="Wang J."/>
            <person name="Zhu Y."/>
            <person name="Liu G."/>
            <person name="Chen Q."/>
            <person name="Chen Z."/>
            <person name="Lan J."/>
            <person name="Che J."/>
            <person name="Ge C."/>
            <person name="Shi H."/>
            <person name="Pan Z."/>
            <person name="Liu X."/>
        </authorList>
    </citation>
    <scope>NUCLEOTIDE SEQUENCE [LARGE SCALE GENOMIC DNA]</scope>
    <source>
        <strain evidence="10">FJAT-27997</strain>
    </source>
</reference>
<dbReference type="Gene3D" id="1.10.10.10">
    <property type="entry name" value="Winged helix-like DNA-binding domain superfamily/Winged helix DNA-binding domain"/>
    <property type="match status" value="1"/>
</dbReference>
<dbReference type="InterPro" id="IPR013196">
    <property type="entry name" value="HTH_11"/>
</dbReference>
<keyword evidence="9" id="KW-0813">Transport</keyword>
<organism evidence="9 10">
    <name type="scientific">Peribacillus loiseleuriae</name>
    <dbReference type="NCBI Taxonomy" id="1679170"/>
    <lineage>
        <taxon>Bacteria</taxon>
        <taxon>Bacillati</taxon>
        <taxon>Bacillota</taxon>
        <taxon>Bacilli</taxon>
        <taxon>Bacillales</taxon>
        <taxon>Bacillaceae</taxon>
        <taxon>Peribacillus</taxon>
    </lineage>
</organism>
<dbReference type="Pfam" id="PF08279">
    <property type="entry name" value="HTH_11"/>
    <property type="match status" value="1"/>
</dbReference>
<feature type="domain" description="PRD" evidence="8">
    <location>
        <begin position="311"/>
        <end position="417"/>
    </location>
</feature>
<dbReference type="PANTHER" id="PTHR30185:SF13">
    <property type="entry name" value="LICABCH OPERON REGULATOR-RELATED"/>
    <property type="match status" value="1"/>
</dbReference>
<accession>A0A0K9GSQ0</accession>
<feature type="domain" description="PTS EIIB type-2" evidence="7">
    <location>
        <begin position="421"/>
        <end position="509"/>
    </location>
</feature>
<dbReference type="PROSITE" id="PS51094">
    <property type="entry name" value="PTS_EIIA_TYPE_2"/>
    <property type="match status" value="1"/>
</dbReference>
<evidence type="ECO:0000259" key="8">
    <source>
        <dbReference type="PROSITE" id="PS51372"/>
    </source>
</evidence>
<dbReference type="Gene3D" id="1.10.1790.10">
    <property type="entry name" value="PRD domain"/>
    <property type="match status" value="2"/>
</dbReference>
<evidence type="ECO:0000256" key="3">
    <source>
        <dbReference type="ARBA" id="ARBA00023015"/>
    </source>
</evidence>
<dbReference type="InterPro" id="IPR013011">
    <property type="entry name" value="PTS_EIIB_2"/>
</dbReference>
<dbReference type="InterPro" id="IPR036634">
    <property type="entry name" value="PRD_sf"/>
</dbReference>
<dbReference type="RefSeq" id="WP_049681056.1">
    <property type="nucleotide sequence ID" value="NZ_LFZW01000001.1"/>
</dbReference>
<dbReference type="InterPro" id="IPR002178">
    <property type="entry name" value="PTS_EIIA_type-2_dom"/>
</dbReference>
<dbReference type="InterPro" id="IPR036095">
    <property type="entry name" value="PTS_EIIB-like_sf"/>
</dbReference>
<dbReference type="SUPFAM" id="SSF46785">
    <property type="entry name" value="Winged helix' DNA-binding domain"/>
    <property type="match status" value="1"/>
</dbReference>
<gene>
    <name evidence="9" type="ORF">AC625_09335</name>
</gene>
<dbReference type="PROSITE" id="PS51372">
    <property type="entry name" value="PRD_2"/>
    <property type="match status" value="2"/>
</dbReference>
<comment type="caution">
    <text evidence="9">The sequence shown here is derived from an EMBL/GenBank/DDBJ whole genome shotgun (WGS) entry which is preliminary data.</text>
</comment>
<dbReference type="Proteomes" id="UP000037146">
    <property type="component" value="Unassembled WGS sequence"/>
</dbReference>
<dbReference type="EMBL" id="LFZW01000001">
    <property type="protein sequence ID" value="KMY49714.1"/>
    <property type="molecule type" value="Genomic_DNA"/>
</dbReference>